<keyword evidence="4" id="KW-0732">Signal</keyword>
<dbReference type="InterPro" id="IPR050708">
    <property type="entry name" value="T6SS_VgrG/RHS"/>
</dbReference>
<dbReference type="RefSeq" id="WP_208812756.1">
    <property type="nucleotide sequence ID" value="NZ_WVUH01000051.1"/>
</dbReference>
<organism evidence="6 7">
    <name type="scientific">Micromonospora echinofusca</name>
    <dbReference type="NCBI Taxonomy" id="47858"/>
    <lineage>
        <taxon>Bacteria</taxon>
        <taxon>Bacillati</taxon>
        <taxon>Actinomycetota</taxon>
        <taxon>Actinomycetes</taxon>
        <taxon>Micromonosporales</taxon>
        <taxon>Micromonosporaceae</taxon>
        <taxon>Micromonospora</taxon>
    </lineage>
</organism>
<evidence type="ECO:0000259" key="5">
    <source>
        <dbReference type="SMART" id="SM00306"/>
    </source>
</evidence>
<proteinExistence type="predicted"/>
<feature type="compositionally biased region" description="Basic and acidic residues" evidence="3">
    <location>
        <begin position="49"/>
        <end position="59"/>
    </location>
</feature>
<dbReference type="InterPro" id="IPR056823">
    <property type="entry name" value="TEN-like_YD-shell"/>
</dbReference>
<dbReference type="InterPro" id="IPR030934">
    <property type="entry name" value="Intein_C"/>
</dbReference>
<dbReference type="Pfam" id="PF25023">
    <property type="entry name" value="TEN_YD-shell"/>
    <property type="match status" value="1"/>
</dbReference>
<dbReference type="SMART" id="SM00306">
    <property type="entry name" value="HintN"/>
    <property type="match status" value="1"/>
</dbReference>
<evidence type="ECO:0000256" key="1">
    <source>
        <dbReference type="ARBA" id="ARBA00022737"/>
    </source>
</evidence>
<feature type="domain" description="Hint" evidence="5">
    <location>
        <begin position="2019"/>
        <end position="2120"/>
    </location>
</feature>
<protein>
    <recommendedName>
        <fullName evidence="5">Hint domain-containing protein</fullName>
    </recommendedName>
</protein>
<feature type="chain" id="PRO_5047172342" description="Hint domain-containing protein" evidence="4">
    <location>
        <begin position="36"/>
        <end position="2285"/>
    </location>
</feature>
<sequence length="2285" mass="246273">MRSRAAHPRAAAARRRRLLAAVAAVTVGLPTGAVAPVPLNPATASTEAGRPRPVDREKVVPGAPVKPRPGLSRTRTPAPTVTWPAAGVTDVDLDTPADTAKARGPVLRLRPADGSTPSATPHRLRLHTHDRAVSTRAGLPGPVFSLHRAPGSAPPPAVTAVLDYTGFGEAYGGAFGSRLRLARLPDCVLTTPQEPRCRTVTPLRTVNDTEARTLSSRLETASTGPVVLTAVAATAGDKGDFGATPLAASATWQVSAQSGDFTWSYPLRVPPVPGGLVPVLAVNYSSAAIDGRTASTNNQGSWLGDGFELSPGHIERKYKSCEDDGVPKDPTYQVHPADQCWGYDNATLSLGGMGGELIATGPDTWKLTKDNGTRIERLTGTATDTGNGDNDNEYWRVTTPDGTRYLFGRNRLPGWATGDPQTNSTWTMPVFGDDSADPCHQNAFKDSWCQQAWRWNLDYIEDVHGNAVVFHYGRETNHYARNLRAADDTPYTRGGYLTAIDYGLRSDNLFPSRAPARVEFGNVERCVRAVATECAESNIATHPEYWPDVPFDLNCEAGTECKDGKGSASPSFWTRKRLAKVTTRVLDAAGTGYRTVDSWAFTHDWGIADIDRQLLLTDIAHTGEAGATPVHLPPVSFVYTNSMHNRVDKLGDDVGPLVKQRVGAIQNETGGVLDINYSPPDCTPDDVPAPHTNQRRCFPVYWVNANGGADPALDWFHKYVVAELVQTDLVGGSPDVVTRYDYSIGKPAWRYTDDDGLTPEKFKTWSQWRGYDKVRTISGATSANPGQVDQWFFQGMHGDRLNADGGSRTVTLTDGEGASYQDHESLQGTPLRTVTYDRAGGTPVSKAVQEPWHHQTASRTRPWGTMTANLTGTRSTRSMTLVDSAWQESRTSVLTFDLTTGTPLTQQSLGDIAVSGDEQCTTTTNTAHGARVLALPAQVRTVARPCGQTPDLTQDLISDLRNYYDGGALGAAPTRGDVTAVEEAKSATATTVTYQTTARSAYDDLGRITGVTDAAGRTSTTVYTDTNGLTVKVEAITPPAVAGNPASTLKTIRELDPAWGSPLKETDPGGKTTVAERDALGRTSKVWSAGRSTTATPDNQFSYLIRNDAITAVETRVVTNSSGQQSSYVLLDGWLRPRQAQGPALNGTTRGRTVADTFYNEAGQVDRTFDAYYADGEPQPVLFGVTSIGDVESQTWNTYDGQGRVTAERLLVGNSDGTANEKWRTTYSYGGNWQTVTPPTGGTPVTTYTDIHGRATEVRQHAGTGAAVTRYTYNHRGQRATVTGPGDNVWSYEYDLRGRLVTTVDPDRGTERVQYNDLDLPVLATDARGRKVGLEYDGLDRVVAKYDATASTPGTKLVERTYDTVRKGLPTSATRIIGGERYTNQVDFYDNLNRPQRTRIVLPASEGALAPAGGYVFDTLYNLDGTVASASSPAAGDLVAENLTFTYDALGRLTSTRSPLSTYLTGTDYSKTGKVIGQRMQSGATGKQVDQTFGYEFGTGRINKATTSHAGMPGTDRSAEYRYQDAGNITQIVDTSRDGVDNQCFRYDALSRLTEAWTQAAAGDCAESSATATIGGPAPYRATYTYDDTGNRRSESVYGSGPAGGTALGRRDYTYAGMAGVDPAYRGHQLASVAGTVPGGGAETHRYDASGNTIERRTRASNQTLEWDTEGELVKVSDSVHGDTSFVYAADGSRLIRRDTNGSTLYLPGLEVRLPKGATTANATRYYEGAMRTAAGVTFLVNDQHGTGELAIDATTGALAQRRYTPFGQIRSSNNAWPVGNEKGFVGGTVDATTGLTTLGARSYDPGSGRFISVDPLISMGDSQGMNGYNYANNNPVNLADPDGLAPCCQGYGCFKSLAPPCKPEQYSSPDCQGPCDSGSAVRNLKDRRSELDRERQRQRALARQNAIMQALKVAGMDFLMDFLRINDIKGCFRGSIGSCVSLILEVVPVAKIGRLLWKLTSRVKQAIKIYKRVQSAIKAAQAAIARLDDQIAKLDDKLAALERAGKAPGGPPGGSCRTNSFRPGTQVLMAGGKRKPIEGIRVGDRVVATDPETGRTEAKPVTDTIVGDGSKKLVAVTVATEQGKKEIVATDGHPFWVDEPGAWLDAKDLRPGHLLRTSAGTHVQVTAVRHWSESARVHNLTVDDIHTYHVLAGNDPVLVHNCRKSNWTPDENYSPEAVAERSAANNAFYSVHPEVHELVNMLEENPSMPPRPKPDGSVDRFEGNDLGARAMAYWGAWIGSPIYWNGRPNSQIRIMKNQATGQIAYFPLTSRGVHNYGSPTLYNW</sequence>
<dbReference type="InterPro" id="IPR006530">
    <property type="entry name" value="YD"/>
</dbReference>
<evidence type="ECO:0000256" key="3">
    <source>
        <dbReference type="SAM" id="MobiDB-lite"/>
    </source>
</evidence>
<dbReference type="EMBL" id="WVUH01000051">
    <property type="protein sequence ID" value="MBO4206122.1"/>
    <property type="molecule type" value="Genomic_DNA"/>
</dbReference>
<feature type="coiled-coil region" evidence="2">
    <location>
        <begin position="1971"/>
        <end position="2005"/>
    </location>
</feature>
<feature type="region of interest" description="Disordered" evidence="3">
    <location>
        <begin position="842"/>
        <end position="866"/>
    </location>
</feature>
<evidence type="ECO:0000256" key="2">
    <source>
        <dbReference type="SAM" id="Coils"/>
    </source>
</evidence>
<comment type="caution">
    <text evidence="6">The sequence shown here is derived from an EMBL/GenBank/DDBJ whole genome shotgun (WGS) entry which is preliminary data.</text>
</comment>
<dbReference type="InterPro" id="IPR003587">
    <property type="entry name" value="Hint_dom_N"/>
</dbReference>
<feature type="signal peptide" evidence="4">
    <location>
        <begin position="1"/>
        <end position="35"/>
    </location>
</feature>
<dbReference type="Pfam" id="PF05593">
    <property type="entry name" value="RHS_repeat"/>
    <property type="match status" value="1"/>
</dbReference>
<dbReference type="InterPro" id="IPR022385">
    <property type="entry name" value="Rhs_assc_core"/>
</dbReference>
<dbReference type="PROSITE" id="PS50818">
    <property type="entry name" value="INTEIN_C_TER"/>
    <property type="match status" value="1"/>
</dbReference>
<dbReference type="PANTHER" id="PTHR32305:SF17">
    <property type="entry name" value="TRNA NUCLEASE WAPA"/>
    <property type="match status" value="1"/>
</dbReference>
<dbReference type="Gene3D" id="2.170.16.10">
    <property type="entry name" value="Hedgehog/Intein (Hint) domain"/>
    <property type="match status" value="1"/>
</dbReference>
<dbReference type="Pfam" id="PF07591">
    <property type="entry name" value="PT-HINT"/>
    <property type="match status" value="1"/>
</dbReference>
<feature type="region of interest" description="Disordered" evidence="3">
    <location>
        <begin position="37"/>
        <end position="83"/>
    </location>
</feature>
<dbReference type="SUPFAM" id="SSF51294">
    <property type="entry name" value="Hedgehog/intein (Hint) domain"/>
    <property type="match status" value="1"/>
</dbReference>
<dbReference type="InterPro" id="IPR036844">
    <property type="entry name" value="Hint_dom_sf"/>
</dbReference>
<keyword evidence="1" id="KW-0677">Repeat</keyword>
<gene>
    <name evidence="6" type="ORF">GSF22_08895</name>
</gene>
<evidence type="ECO:0000256" key="4">
    <source>
        <dbReference type="SAM" id="SignalP"/>
    </source>
</evidence>
<dbReference type="Proteomes" id="UP000823521">
    <property type="component" value="Unassembled WGS sequence"/>
</dbReference>
<dbReference type="NCBIfam" id="TIGR01643">
    <property type="entry name" value="YD_repeat_2x"/>
    <property type="match status" value="2"/>
</dbReference>
<reference evidence="6 7" key="1">
    <citation type="submission" date="2019-12" db="EMBL/GenBank/DDBJ databases">
        <title>Whole genome sequencing of endophytic Actinobacterium Micromonospora sp. MPMI6T.</title>
        <authorList>
            <person name="Evv R."/>
            <person name="Podile A.R."/>
        </authorList>
    </citation>
    <scope>NUCLEOTIDE SEQUENCE [LARGE SCALE GENOMIC DNA]</scope>
    <source>
        <strain evidence="6 7">MPMI6</strain>
    </source>
</reference>
<accession>A0ABS3VNP6</accession>
<evidence type="ECO:0000313" key="6">
    <source>
        <dbReference type="EMBL" id="MBO4206122.1"/>
    </source>
</evidence>
<name>A0ABS3VNP6_MICEH</name>
<dbReference type="InterPro" id="IPR006311">
    <property type="entry name" value="TAT_signal"/>
</dbReference>
<dbReference type="CDD" id="cd00081">
    <property type="entry name" value="Hint"/>
    <property type="match status" value="1"/>
</dbReference>
<evidence type="ECO:0000313" key="7">
    <source>
        <dbReference type="Proteomes" id="UP000823521"/>
    </source>
</evidence>
<dbReference type="InterPro" id="IPR031325">
    <property type="entry name" value="RHS_repeat"/>
</dbReference>
<keyword evidence="2" id="KW-0175">Coiled coil</keyword>
<dbReference type="NCBIfam" id="TIGR03696">
    <property type="entry name" value="Rhs_assc_core"/>
    <property type="match status" value="1"/>
</dbReference>
<dbReference type="Gene3D" id="2.180.10.10">
    <property type="entry name" value="RHS repeat-associated core"/>
    <property type="match status" value="1"/>
</dbReference>
<dbReference type="PANTHER" id="PTHR32305">
    <property type="match status" value="1"/>
</dbReference>
<dbReference type="PROSITE" id="PS51318">
    <property type="entry name" value="TAT"/>
    <property type="match status" value="1"/>
</dbReference>
<keyword evidence="7" id="KW-1185">Reference proteome</keyword>